<name>D3BMM0_HETP5</name>
<keyword evidence="2" id="KW-0472">Membrane</keyword>
<feature type="compositionally biased region" description="Low complexity" evidence="1">
    <location>
        <begin position="185"/>
        <end position="218"/>
    </location>
</feature>
<feature type="transmembrane region" description="Helical" evidence="2">
    <location>
        <begin position="53"/>
        <end position="75"/>
    </location>
</feature>
<sequence length="279" mass="32144">MSFRKEVKTMMFMGVLWPKLCICLRQSKQKQDIGSLQQKREKTLLMIYFKNVLILTYLISSASSSSSSYFMLFSLKMNKLTISFMVNEDNISPSLSNSTFVSKSKKSVDSHQSSYKRSPTMVSSLYTGNAPPPIKLTTNDKQTTIHSNSSTSSSSGSSSSSASASYKTNTNKYYEYQRYSQYQRMYQQPAQQQQPLSPKSQSPRSPRSPPSQISTQQQLNHHPSSYHPYSKFNSQYPVYSSMEQHYQHQQQLYNQYSGIVPPTSHPYQHQYDNYYGYIY</sequence>
<dbReference type="AlphaFoldDB" id="D3BMM0"/>
<comment type="caution">
    <text evidence="3">The sequence shown here is derived from an EMBL/GenBank/DDBJ whole genome shotgun (WGS) entry which is preliminary data.</text>
</comment>
<dbReference type="Proteomes" id="UP000001396">
    <property type="component" value="Unassembled WGS sequence"/>
</dbReference>
<reference evidence="3 4" key="1">
    <citation type="journal article" date="2011" name="Genome Res.">
        <title>Phylogeny-wide analysis of social amoeba genomes highlights ancient origins for complex intercellular communication.</title>
        <authorList>
            <person name="Heidel A.J."/>
            <person name="Lawal H.M."/>
            <person name="Felder M."/>
            <person name="Schilde C."/>
            <person name="Helps N.R."/>
            <person name="Tunggal B."/>
            <person name="Rivero F."/>
            <person name="John U."/>
            <person name="Schleicher M."/>
            <person name="Eichinger L."/>
            <person name="Platzer M."/>
            <person name="Noegel A.A."/>
            <person name="Schaap P."/>
            <person name="Gloeckner G."/>
        </authorList>
    </citation>
    <scope>NUCLEOTIDE SEQUENCE [LARGE SCALE GENOMIC DNA]</scope>
    <source>
        <strain evidence="4">ATCC 26659 / Pp 5 / PN500</strain>
    </source>
</reference>
<feature type="compositionally biased region" description="Polar residues" evidence="1">
    <location>
        <begin position="136"/>
        <end position="146"/>
    </location>
</feature>
<accession>D3BMM0</accession>
<feature type="region of interest" description="Disordered" evidence="1">
    <location>
        <begin position="97"/>
        <end position="165"/>
    </location>
</feature>
<evidence type="ECO:0000256" key="2">
    <source>
        <dbReference type="SAM" id="Phobius"/>
    </source>
</evidence>
<evidence type="ECO:0000256" key="1">
    <source>
        <dbReference type="SAM" id="MobiDB-lite"/>
    </source>
</evidence>
<keyword evidence="2" id="KW-1133">Transmembrane helix</keyword>
<gene>
    <name evidence="3" type="ORF">PPL_12442</name>
</gene>
<evidence type="ECO:0000313" key="4">
    <source>
        <dbReference type="Proteomes" id="UP000001396"/>
    </source>
</evidence>
<keyword evidence="2" id="KW-0812">Transmembrane</keyword>
<feature type="region of interest" description="Disordered" evidence="1">
    <location>
        <begin position="185"/>
        <end position="232"/>
    </location>
</feature>
<protein>
    <submittedName>
        <fullName evidence="3">Uncharacterized protein</fullName>
    </submittedName>
</protein>
<dbReference type="EMBL" id="ADBJ01000043">
    <property type="protein sequence ID" value="EFA77232.1"/>
    <property type="molecule type" value="Genomic_DNA"/>
</dbReference>
<feature type="compositionally biased region" description="Polar residues" evidence="1">
    <location>
        <begin position="110"/>
        <end position="127"/>
    </location>
</feature>
<dbReference type="GeneID" id="31367909"/>
<keyword evidence="4" id="KW-1185">Reference proteome</keyword>
<proteinExistence type="predicted"/>
<dbReference type="InParanoid" id="D3BMM0"/>
<organism evidence="3 4">
    <name type="scientific">Heterostelium pallidum (strain ATCC 26659 / Pp 5 / PN500)</name>
    <name type="common">Cellular slime mold</name>
    <name type="synonym">Polysphondylium pallidum</name>
    <dbReference type="NCBI Taxonomy" id="670386"/>
    <lineage>
        <taxon>Eukaryota</taxon>
        <taxon>Amoebozoa</taxon>
        <taxon>Evosea</taxon>
        <taxon>Eumycetozoa</taxon>
        <taxon>Dictyostelia</taxon>
        <taxon>Acytosteliales</taxon>
        <taxon>Acytosteliaceae</taxon>
        <taxon>Heterostelium</taxon>
    </lineage>
</organism>
<feature type="compositionally biased region" description="Low complexity" evidence="1">
    <location>
        <begin position="147"/>
        <end position="165"/>
    </location>
</feature>
<dbReference type="RefSeq" id="XP_020429361.1">
    <property type="nucleotide sequence ID" value="XM_020583174.1"/>
</dbReference>
<evidence type="ECO:0000313" key="3">
    <source>
        <dbReference type="EMBL" id="EFA77232.1"/>
    </source>
</evidence>